<keyword evidence="3 8" id="KW-0862">Zinc</keyword>
<organism evidence="10 11">
    <name type="scientific">Nezara viridula</name>
    <name type="common">Southern green stink bug</name>
    <name type="synonym">Cimex viridulus</name>
    <dbReference type="NCBI Taxonomy" id="85310"/>
    <lineage>
        <taxon>Eukaryota</taxon>
        <taxon>Metazoa</taxon>
        <taxon>Ecdysozoa</taxon>
        <taxon>Arthropoda</taxon>
        <taxon>Hexapoda</taxon>
        <taxon>Insecta</taxon>
        <taxon>Pterygota</taxon>
        <taxon>Neoptera</taxon>
        <taxon>Paraneoptera</taxon>
        <taxon>Hemiptera</taxon>
        <taxon>Heteroptera</taxon>
        <taxon>Panheteroptera</taxon>
        <taxon>Pentatomomorpha</taxon>
        <taxon>Pentatomoidea</taxon>
        <taxon>Pentatomidae</taxon>
        <taxon>Pentatominae</taxon>
        <taxon>Nezara</taxon>
    </lineage>
</organism>
<dbReference type="PANTHER" id="PTHR24208:SF168">
    <property type="entry name" value="PROTEIN APTEROUS"/>
    <property type="match status" value="1"/>
</dbReference>
<dbReference type="SUPFAM" id="SSF57716">
    <property type="entry name" value="Glucocorticoid receptor-like (DNA-binding domain)"/>
    <property type="match status" value="2"/>
</dbReference>
<name>A0A9P0E6V8_NEZVI</name>
<dbReference type="FunFam" id="2.10.110.10:FF:000033">
    <property type="entry name" value="LIM/homeobox protein Lhx9 isoform X2"/>
    <property type="match status" value="1"/>
</dbReference>
<dbReference type="GO" id="GO:0030182">
    <property type="term" value="P:neuron differentiation"/>
    <property type="evidence" value="ECO:0007669"/>
    <property type="project" value="TreeGrafter"/>
</dbReference>
<evidence type="ECO:0000256" key="5">
    <source>
        <dbReference type="ARBA" id="ARBA00023125"/>
    </source>
</evidence>
<proteinExistence type="predicted"/>
<feature type="domain" description="LIM zinc-binding" evidence="9">
    <location>
        <begin position="18"/>
        <end position="79"/>
    </location>
</feature>
<dbReference type="PANTHER" id="PTHR24208">
    <property type="entry name" value="LIM/HOMEOBOX PROTEIN LHX"/>
    <property type="match status" value="1"/>
</dbReference>
<evidence type="ECO:0000256" key="4">
    <source>
        <dbReference type="ARBA" id="ARBA00023038"/>
    </source>
</evidence>
<gene>
    <name evidence="10" type="ORF">NEZAVI_LOCUS2087</name>
</gene>
<dbReference type="GO" id="GO:0000977">
    <property type="term" value="F:RNA polymerase II transcription regulatory region sequence-specific DNA binding"/>
    <property type="evidence" value="ECO:0007669"/>
    <property type="project" value="TreeGrafter"/>
</dbReference>
<keyword evidence="4 8" id="KW-0440">LIM domain</keyword>
<evidence type="ECO:0000256" key="6">
    <source>
        <dbReference type="ARBA" id="ARBA00023155"/>
    </source>
</evidence>
<dbReference type="PROSITE" id="PS50023">
    <property type="entry name" value="LIM_DOMAIN_2"/>
    <property type="match status" value="1"/>
</dbReference>
<dbReference type="Pfam" id="PF00412">
    <property type="entry name" value="LIM"/>
    <property type="match status" value="1"/>
</dbReference>
<evidence type="ECO:0000256" key="8">
    <source>
        <dbReference type="PROSITE-ProRule" id="PRU00125"/>
    </source>
</evidence>
<dbReference type="GO" id="GO:0000981">
    <property type="term" value="F:DNA-binding transcription factor activity, RNA polymerase II-specific"/>
    <property type="evidence" value="ECO:0007669"/>
    <property type="project" value="TreeGrafter"/>
</dbReference>
<evidence type="ECO:0000313" key="10">
    <source>
        <dbReference type="EMBL" id="CAH1390983.1"/>
    </source>
</evidence>
<sequence length="126" mass="14510">MGAGDAEDKMLKEVSDDGGCAGCHGPITERFYLLAADRQWHLGCLQCAECKLALDTELTCYFRHGNIYCKHDYYRGVQPLSPSPKVFEPLVKNIYDLIFYLVYSALHHPSRNGFYYMLNRTNYEEQ</sequence>
<keyword evidence="2 8" id="KW-0479">Metal-binding</keyword>
<evidence type="ECO:0000256" key="3">
    <source>
        <dbReference type="ARBA" id="ARBA00022833"/>
    </source>
</evidence>
<evidence type="ECO:0000313" key="11">
    <source>
        <dbReference type="Proteomes" id="UP001152798"/>
    </source>
</evidence>
<evidence type="ECO:0000256" key="1">
    <source>
        <dbReference type="ARBA" id="ARBA00004123"/>
    </source>
</evidence>
<keyword evidence="11" id="KW-1185">Reference proteome</keyword>
<dbReference type="GO" id="GO:0046872">
    <property type="term" value="F:metal ion binding"/>
    <property type="evidence" value="ECO:0007669"/>
    <property type="project" value="UniProtKB-KW"/>
</dbReference>
<evidence type="ECO:0000256" key="7">
    <source>
        <dbReference type="ARBA" id="ARBA00023242"/>
    </source>
</evidence>
<evidence type="ECO:0000259" key="9">
    <source>
        <dbReference type="PROSITE" id="PS50023"/>
    </source>
</evidence>
<dbReference type="PROSITE" id="PS00478">
    <property type="entry name" value="LIM_DOMAIN_1"/>
    <property type="match status" value="1"/>
</dbReference>
<dbReference type="EMBL" id="OV725077">
    <property type="protein sequence ID" value="CAH1390983.1"/>
    <property type="molecule type" value="Genomic_DNA"/>
</dbReference>
<keyword evidence="5" id="KW-0238">DNA-binding</keyword>
<dbReference type="GO" id="GO:0005634">
    <property type="term" value="C:nucleus"/>
    <property type="evidence" value="ECO:0007669"/>
    <property type="project" value="UniProtKB-SubCell"/>
</dbReference>
<accession>A0A9P0E6V8</accession>
<dbReference type="CDD" id="cd09369">
    <property type="entry name" value="LIM1_Lhx2_Lhx9"/>
    <property type="match status" value="1"/>
</dbReference>
<dbReference type="InterPro" id="IPR050453">
    <property type="entry name" value="LIM_Homeobox_TF"/>
</dbReference>
<reference evidence="10" key="1">
    <citation type="submission" date="2022-01" db="EMBL/GenBank/DDBJ databases">
        <authorList>
            <person name="King R."/>
        </authorList>
    </citation>
    <scope>NUCLEOTIDE SEQUENCE</scope>
</reference>
<dbReference type="Gene3D" id="2.10.110.10">
    <property type="entry name" value="Cysteine Rich Protein"/>
    <property type="match status" value="1"/>
</dbReference>
<protein>
    <recommendedName>
        <fullName evidence="9">LIM zinc-binding domain-containing protein</fullName>
    </recommendedName>
</protein>
<evidence type="ECO:0000256" key="2">
    <source>
        <dbReference type="ARBA" id="ARBA00022723"/>
    </source>
</evidence>
<dbReference type="OrthoDB" id="9990008at2759"/>
<keyword evidence="6" id="KW-0371">Homeobox</keyword>
<dbReference type="SMART" id="SM00132">
    <property type="entry name" value="LIM"/>
    <property type="match status" value="1"/>
</dbReference>
<dbReference type="Proteomes" id="UP001152798">
    <property type="component" value="Chromosome 1"/>
</dbReference>
<dbReference type="InterPro" id="IPR001781">
    <property type="entry name" value="Znf_LIM"/>
</dbReference>
<comment type="subcellular location">
    <subcellularLocation>
        <location evidence="1">Nucleus</location>
    </subcellularLocation>
</comment>
<keyword evidence="7" id="KW-0539">Nucleus</keyword>
<dbReference type="AlphaFoldDB" id="A0A9P0E6V8"/>